<dbReference type="InterPro" id="IPR003598">
    <property type="entry name" value="Ig_sub2"/>
</dbReference>
<reference evidence="11 12" key="2">
    <citation type="journal article" date="2023" name="Mol. Biol. Evol.">
        <title>Genomics of Secondarily Temperate Adaptation in the Only Non-Antarctic Icefish.</title>
        <authorList>
            <person name="Rivera-Colon A.G."/>
            <person name="Rayamajhi N."/>
            <person name="Minhas B.F."/>
            <person name="Madrigal G."/>
            <person name="Bilyk K.T."/>
            <person name="Yoon V."/>
            <person name="Hune M."/>
            <person name="Gregory S."/>
            <person name="Cheng C.H.C."/>
            <person name="Catchen J.M."/>
        </authorList>
    </citation>
    <scope>NUCLEOTIDE SEQUENCE [LARGE SCALE GENOMIC DNA]</scope>
    <source>
        <strain evidence="11">JMC-PN-2008</strain>
    </source>
</reference>
<evidence type="ECO:0000256" key="1">
    <source>
        <dbReference type="ARBA" id="ARBA00004236"/>
    </source>
</evidence>
<dbReference type="InterPro" id="IPR036179">
    <property type="entry name" value="Ig-like_dom_sf"/>
</dbReference>
<comment type="subcellular location">
    <subcellularLocation>
        <location evidence="1">Cell membrane</location>
    </subcellularLocation>
</comment>
<keyword evidence="8" id="KW-0812">Transmembrane</keyword>
<keyword evidence="2" id="KW-1003">Cell membrane</keyword>
<keyword evidence="3 9" id="KW-0732">Signal</keyword>
<dbReference type="EMBL" id="JAUZQC010000008">
    <property type="protein sequence ID" value="KAK5867713.1"/>
    <property type="molecule type" value="Genomic_DNA"/>
</dbReference>
<keyword evidence="5 8" id="KW-0472">Membrane</keyword>
<dbReference type="CDD" id="cd00099">
    <property type="entry name" value="IgV"/>
    <property type="match status" value="1"/>
</dbReference>
<dbReference type="PROSITE" id="PS50835">
    <property type="entry name" value="IG_LIKE"/>
    <property type="match status" value="1"/>
</dbReference>
<sequence length="515" mass="58068">MASIRFLEFLLLLLPHRVLSEEVEPVFKAKYTAIEMGYCFGMDYIVVYRCAPEGDLLLGNSSFENPSVTLPEDLQGRIHINKVQHLLGFQISNLTHKDSGIYRRECWQHQTLVSQIIQQLSVCDKEVESEEIVLKEEDEGAELLCNNTSIGLEGTSVRWYYETFPLYKVILLMDSSVSLEILVKEFHGVVKVQHNGASLLFDKSTLKTHKNFYCLVSKGKTCLSFQNMHLQDNSESTDIFATQGERVVLKCPAEGTNQQWETPLGMFNASSMKMNLSLDEKSKDFSLVIPAFSEDLSGEYSCFSSLFEVRYYLVLCSKKDPKNKVVVEGGSVLLDCDVGKEDSQSVQWYRREPSGKNRLIHDSYHKTAPIPGDLMGRLSENVTTLTISHLEVQDEGVYWCVVLEGPVFLEYPYDGGEEDTEEDEYSEDPYWDDTQKCVSKQETVLTVIRKNGRIWESENVTLKPVTGDPKEDQPETSNVTANAVGGGLVGMLVIGVIVGVIYFVKKRKAKVSSVI</sequence>
<keyword evidence="6" id="KW-1015">Disulfide bond</keyword>
<reference evidence="11 12" key="1">
    <citation type="journal article" date="2023" name="Genes (Basel)">
        <title>Chromosome-Level Genome Assembly and Circadian Gene Repertoire of the Patagonia Blennie Eleginops maclovinus-The Closest Ancestral Proxy of Antarctic Cryonotothenioids.</title>
        <authorList>
            <person name="Cheng C.C."/>
            <person name="Rivera-Colon A.G."/>
            <person name="Minhas B.F."/>
            <person name="Wilson L."/>
            <person name="Rayamajhi N."/>
            <person name="Vargas-Chacoff L."/>
            <person name="Catchen J.M."/>
        </authorList>
    </citation>
    <scope>NUCLEOTIDE SEQUENCE [LARGE SCALE GENOMIC DNA]</scope>
    <source>
        <strain evidence="11">JMC-PN-2008</strain>
    </source>
</reference>
<dbReference type="Gene3D" id="2.60.40.10">
    <property type="entry name" value="Immunoglobulins"/>
    <property type="match status" value="2"/>
</dbReference>
<evidence type="ECO:0000256" key="2">
    <source>
        <dbReference type="ARBA" id="ARBA00022475"/>
    </source>
</evidence>
<evidence type="ECO:0000256" key="7">
    <source>
        <dbReference type="ARBA" id="ARBA00023180"/>
    </source>
</evidence>
<keyword evidence="7" id="KW-0325">Glycoprotein</keyword>
<protein>
    <recommendedName>
        <fullName evidence="10">Ig-like domain-containing protein</fullName>
    </recommendedName>
</protein>
<name>A0AAN8AUJ3_ELEMC</name>
<keyword evidence="12" id="KW-1185">Reference proteome</keyword>
<dbReference type="InterPro" id="IPR052051">
    <property type="entry name" value="TCR_complex_component"/>
</dbReference>
<dbReference type="Proteomes" id="UP001346869">
    <property type="component" value="Unassembled WGS sequence"/>
</dbReference>
<proteinExistence type="predicted"/>
<dbReference type="SMART" id="SM00409">
    <property type="entry name" value="IG"/>
    <property type="match status" value="2"/>
</dbReference>
<feature type="chain" id="PRO_5042827270" description="Ig-like domain-containing protein" evidence="9">
    <location>
        <begin position="21"/>
        <end position="515"/>
    </location>
</feature>
<evidence type="ECO:0000256" key="4">
    <source>
        <dbReference type="ARBA" id="ARBA00022859"/>
    </source>
</evidence>
<gene>
    <name evidence="11" type="ORF">PBY51_012178</name>
</gene>
<feature type="signal peptide" evidence="9">
    <location>
        <begin position="1"/>
        <end position="20"/>
    </location>
</feature>
<comment type="caution">
    <text evidence="11">The sequence shown here is derived from an EMBL/GenBank/DDBJ whole genome shotgun (WGS) entry which is preliminary data.</text>
</comment>
<dbReference type="AlphaFoldDB" id="A0AAN8AUJ3"/>
<organism evidence="11 12">
    <name type="scientific">Eleginops maclovinus</name>
    <name type="common">Patagonian blennie</name>
    <name type="synonym">Eleginus maclovinus</name>
    <dbReference type="NCBI Taxonomy" id="56733"/>
    <lineage>
        <taxon>Eukaryota</taxon>
        <taxon>Metazoa</taxon>
        <taxon>Chordata</taxon>
        <taxon>Craniata</taxon>
        <taxon>Vertebrata</taxon>
        <taxon>Euteleostomi</taxon>
        <taxon>Actinopterygii</taxon>
        <taxon>Neopterygii</taxon>
        <taxon>Teleostei</taxon>
        <taxon>Neoteleostei</taxon>
        <taxon>Acanthomorphata</taxon>
        <taxon>Eupercaria</taxon>
        <taxon>Perciformes</taxon>
        <taxon>Notothenioidei</taxon>
        <taxon>Eleginopidae</taxon>
        <taxon>Eleginops</taxon>
    </lineage>
</organism>
<feature type="domain" description="Ig-like" evidence="10">
    <location>
        <begin position="290"/>
        <end position="402"/>
    </location>
</feature>
<accession>A0AAN8AUJ3</accession>
<feature type="transmembrane region" description="Helical" evidence="8">
    <location>
        <begin position="483"/>
        <end position="504"/>
    </location>
</feature>
<evidence type="ECO:0000256" key="6">
    <source>
        <dbReference type="ARBA" id="ARBA00023157"/>
    </source>
</evidence>
<dbReference type="GO" id="GO:0005886">
    <property type="term" value="C:plasma membrane"/>
    <property type="evidence" value="ECO:0007669"/>
    <property type="project" value="UniProtKB-SubCell"/>
</dbReference>
<keyword evidence="8" id="KW-1133">Transmembrane helix</keyword>
<dbReference type="SMART" id="SM00408">
    <property type="entry name" value="IGc2"/>
    <property type="match status" value="2"/>
</dbReference>
<evidence type="ECO:0000256" key="3">
    <source>
        <dbReference type="ARBA" id="ARBA00022729"/>
    </source>
</evidence>
<evidence type="ECO:0000313" key="11">
    <source>
        <dbReference type="EMBL" id="KAK5867713.1"/>
    </source>
</evidence>
<dbReference type="SUPFAM" id="SSF48726">
    <property type="entry name" value="Immunoglobulin"/>
    <property type="match status" value="1"/>
</dbReference>
<evidence type="ECO:0000259" key="10">
    <source>
        <dbReference type="PROSITE" id="PS50835"/>
    </source>
</evidence>
<evidence type="ECO:0000256" key="9">
    <source>
        <dbReference type="SAM" id="SignalP"/>
    </source>
</evidence>
<dbReference type="GO" id="GO:0002376">
    <property type="term" value="P:immune system process"/>
    <property type="evidence" value="ECO:0007669"/>
    <property type="project" value="UniProtKB-KW"/>
</dbReference>
<evidence type="ECO:0000313" key="12">
    <source>
        <dbReference type="Proteomes" id="UP001346869"/>
    </source>
</evidence>
<dbReference type="InterPro" id="IPR007110">
    <property type="entry name" value="Ig-like_dom"/>
</dbReference>
<dbReference type="InterPro" id="IPR013106">
    <property type="entry name" value="Ig_V-set"/>
</dbReference>
<dbReference type="PANTHER" id="PTHR19433">
    <property type="entry name" value="T-CELL RECEPTOR ALPHA CHAIN V REGION-RELATED"/>
    <property type="match status" value="1"/>
</dbReference>
<evidence type="ECO:0000256" key="5">
    <source>
        <dbReference type="ARBA" id="ARBA00023136"/>
    </source>
</evidence>
<dbReference type="InterPro" id="IPR013783">
    <property type="entry name" value="Ig-like_fold"/>
</dbReference>
<evidence type="ECO:0000256" key="8">
    <source>
        <dbReference type="SAM" id="Phobius"/>
    </source>
</evidence>
<dbReference type="InterPro" id="IPR003599">
    <property type="entry name" value="Ig_sub"/>
</dbReference>
<keyword evidence="4" id="KW-0391">Immunity</keyword>
<dbReference type="Pfam" id="PF07686">
    <property type="entry name" value="V-set"/>
    <property type="match status" value="1"/>
</dbReference>
<dbReference type="GO" id="GO:0009617">
    <property type="term" value="P:response to bacterium"/>
    <property type="evidence" value="ECO:0007669"/>
    <property type="project" value="TreeGrafter"/>
</dbReference>